<comment type="caution">
    <text evidence="3">The sequence shown here is derived from an EMBL/GenBank/DDBJ whole genome shotgun (WGS) entry which is preliminary data.</text>
</comment>
<organism evidence="3 4">
    <name type="scientific">Luteipulveratus halotolerans</name>
    <dbReference type="NCBI Taxonomy" id="1631356"/>
    <lineage>
        <taxon>Bacteria</taxon>
        <taxon>Bacillati</taxon>
        <taxon>Actinomycetota</taxon>
        <taxon>Actinomycetes</taxon>
        <taxon>Micrococcales</taxon>
        <taxon>Dermacoccaceae</taxon>
        <taxon>Luteipulveratus</taxon>
    </lineage>
</organism>
<protein>
    <submittedName>
        <fullName evidence="3">Uncharacterized protein</fullName>
    </submittedName>
</protein>
<reference evidence="4" key="1">
    <citation type="submission" date="2015-03" db="EMBL/GenBank/DDBJ databases">
        <title>Luteipulveratus halotolerans sp. nov., a novel actinobacterium (Dermacoccaceae) from Sarawak, Malaysia.</title>
        <authorList>
            <person name="Juboi H."/>
            <person name="Basik A."/>
            <person name="Shamsul S.S."/>
            <person name="Arnold P."/>
            <person name="Schmitt E.K."/>
            <person name="Sanglier J.-J."/>
            <person name="Yeo T."/>
        </authorList>
    </citation>
    <scope>NUCLEOTIDE SEQUENCE [LARGE SCALE GENOMIC DNA]</scope>
    <source>
        <strain evidence="4">C296001</strain>
    </source>
</reference>
<keyword evidence="4" id="KW-1185">Reference proteome</keyword>
<dbReference type="EMBL" id="LAIR01000002">
    <property type="protein sequence ID" value="KNX36525.1"/>
    <property type="molecule type" value="Genomic_DNA"/>
</dbReference>
<name>A0A0L6CG15_9MICO</name>
<dbReference type="Proteomes" id="UP000037397">
    <property type="component" value="Unassembled WGS sequence"/>
</dbReference>
<feature type="region of interest" description="Disordered" evidence="1">
    <location>
        <begin position="1"/>
        <end position="33"/>
    </location>
</feature>
<dbReference type="PATRIC" id="fig|1631356.3.peg.760"/>
<dbReference type="AlphaFoldDB" id="A0A0L6CG15"/>
<evidence type="ECO:0000256" key="1">
    <source>
        <dbReference type="SAM" id="MobiDB-lite"/>
    </source>
</evidence>
<dbReference type="OrthoDB" id="3831145at2"/>
<accession>A0A0L6CG15</accession>
<keyword evidence="2" id="KW-0472">Membrane</keyword>
<proteinExistence type="predicted"/>
<keyword evidence="2" id="KW-1133">Transmembrane helix</keyword>
<dbReference type="STRING" id="1631356.VV01_04130"/>
<feature type="transmembrane region" description="Helical" evidence="2">
    <location>
        <begin position="166"/>
        <end position="187"/>
    </location>
</feature>
<dbReference type="RefSeq" id="WP_050668788.1">
    <property type="nucleotide sequence ID" value="NZ_LAIR01000002.1"/>
</dbReference>
<sequence>MSDQYPADQPQAGSSPVPPPPAPPVEGQYPAAPGYQSAPQISGGFAAPGADVAPPKSIVKAVKLMYVGAALSLLGIVLSFVQKGEIEDQARERLQEDGKSLSDLDSIVNVAMISSVVFGLIGAALWIAMAKTNEAGKSWARIVATVLGALAILSFLGTFAQGTATPLSVVVSLISLVLAVAILILLWHKDSSAYYAAKSAPRH</sequence>
<feature type="transmembrane region" description="Helical" evidence="2">
    <location>
        <begin position="64"/>
        <end position="81"/>
    </location>
</feature>
<evidence type="ECO:0000256" key="2">
    <source>
        <dbReference type="SAM" id="Phobius"/>
    </source>
</evidence>
<evidence type="ECO:0000313" key="3">
    <source>
        <dbReference type="EMBL" id="KNX36525.1"/>
    </source>
</evidence>
<feature type="transmembrane region" description="Helical" evidence="2">
    <location>
        <begin position="107"/>
        <end position="127"/>
    </location>
</feature>
<evidence type="ECO:0000313" key="4">
    <source>
        <dbReference type="Proteomes" id="UP000037397"/>
    </source>
</evidence>
<feature type="transmembrane region" description="Helical" evidence="2">
    <location>
        <begin position="139"/>
        <end position="160"/>
    </location>
</feature>
<gene>
    <name evidence="3" type="ORF">VV01_04130</name>
</gene>
<keyword evidence="2" id="KW-0812">Transmembrane</keyword>